<evidence type="ECO:0000313" key="1">
    <source>
        <dbReference type="EMBL" id="GEQ96725.1"/>
    </source>
</evidence>
<name>A0A5A7N026_9PROT</name>
<reference evidence="3 4" key="1">
    <citation type="submission" date="2019-09" db="EMBL/GenBank/DDBJ databases">
        <title>NBRP : Genome information of microbial organism related human and environment.</title>
        <authorList>
            <person name="Hattori M."/>
            <person name="Oshima K."/>
            <person name="Inaba H."/>
            <person name="Suda W."/>
            <person name="Sakamoto M."/>
            <person name="Iino T."/>
            <person name="Kitahara M."/>
            <person name="Oshida Y."/>
            <person name="Iida T."/>
            <person name="Kudo T."/>
            <person name="Itoh T."/>
            <person name="Ohkuma M."/>
        </authorList>
    </citation>
    <scope>NUCLEOTIDE SEQUENCE [LARGE SCALE GENOMIC DNA]</scope>
    <source>
        <strain evidence="1 3">Hi-2</strain>
        <strain evidence="2 4">Mie-1</strain>
    </source>
</reference>
<proteinExistence type="predicted"/>
<dbReference type="EMBL" id="BKCL01000001">
    <property type="protein sequence ID" value="GEQ96725.1"/>
    <property type="molecule type" value="Genomic_DNA"/>
</dbReference>
<keyword evidence="4" id="KW-1185">Reference proteome</keyword>
<protein>
    <submittedName>
        <fullName evidence="2">Uncharacterized protein</fullName>
    </submittedName>
</protein>
<evidence type="ECO:0000313" key="3">
    <source>
        <dbReference type="Proteomes" id="UP000322084"/>
    </source>
</evidence>
<organism evidence="2 4">
    <name type="scientific">Iodidimonas gelatinilytica</name>
    <dbReference type="NCBI Taxonomy" id="1236966"/>
    <lineage>
        <taxon>Bacteria</taxon>
        <taxon>Pseudomonadati</taxon>
        <taxon>Pseudomonadota</taxon>
        <taxon>Alphaproteobacteria</taxon>
        <taxon>Iodidimonadales</taxon>
        <taxon>Iodidimonadaceae</taxon>
        <taxon>Iodidimonas</taxon>
    </lineage>
</organism>
<accession>A0A5A7N026</accession>
<sequence length="352" mass="39328">MLHVGEIPPILYLMSSYTRRAALTLALMLSSLPFKVDAQTVSAGDRLNLGLAMKIATEFGEQDWPQMAQASRTTLLIAPDEQAIICLDDAPEGFERQSDDLLDCPIHLAKTPHNPYRIRAFTTFGRTPTVIIGSPYSAEPFALWIGIWLHEHFHQYQMSRPDYRVEAESLGLAEPGDSAGAWMTDYDFPFADKSLNEAFDKVGRTALSALKAADNDALRKGVEAHIQALNDFEAIAGPRSTRWAAFTAWQEGTADAFQIHMLMKTAENAQTFGLDGQKSNFLRTAKRQQAQMESRLRSADLARDKVLAFYALGAAQSQILERLNTDWKTRYRTEPFTLKLLLEQAISRPSGQ</sequence>
<dbReference type="EMBL" id="BKCM01000010">
    <property type="protein sequence ID" value="GER01448.1"/>
    <property type="molecule type" value="Genomic_DNA"/>
</dbReference>
<gene>
    <name evidence="1" type="ORF">JCM17844_03620</name>
    <name evidence="2" type="ORF">JCM17845_20710</name>
</gene>
<comment type="caution">
    <text evidence="2">The sequence shown here is derived from an EMBL/GenBank/DDBJ whole genome shotgun (WGS) entry which is preliminary data.</text>
</comment>
<dbReference type="AlphaFoldDB" id="A0A5A7N026"/>
<accession>A0A5A7MNY1</accession>
<dbReference type="Proteomes" id="UP000322084">
    <property type="component" value="Unassembled WGS sequence"/>
</dbReference>
<dbReference type="Proteomes" id="UP000325187">
    <property type="component" value="Unassembled WGS sequence"/>
</dbReference>
<evidence type="ECO:0000313" key="2">
    <source>
        <dbReference type="EMBL" id="GER01448.1"/>
    </source>
</evidence>
<evidence type="ECO:0000313" key="4">
    <source>
        <dbReference type="Proteomes" id="UP000325187"/>
    </source>
</evidence>